<evidence type="ECO:0000256" key="3">
    <source>
        <dbReference type="PROSITE-ProRule" id="PRU01248"/>
    </source>
</evidence>
<gene>
    <name evidence="5" type="ORF">ENF30_02235</name>
</gene>
<dbReference type="PROSITE" id="PS51900">
    <property type="entry name" value="CB"/>
    <property type="match status" value="1"/>
</dbReference>
<dbReference type="Gene3D" id="1.10.150.130">
    <property type="match status" value="1"/>
</dbReference>
<dbReference type="GO" id="GO:0015074">
    <property type="term" value="P:DNA integration"/>
    <property type="evidence" value="ECO:0007669"/>
    <property type="project" value="UniProtKB-KW"/>
</dbReference>
<keyword evidence="2 3" id="KW-0238">DNA-binding</keyword>
<evidence type="ECO:0000256" key="1">
    <source>
        <dbReference type="ARBA" id="ARBA00022908"/>
    </source>
</evidence>
<sequence length="129" mass="15364">MRDKYLLWSKENKAFKTYQREEETYRLWIRPEIGDKPLKDISPFDLERIKKNMKEAGRAVRIIQMALQVIRQAFNKATLWGIYEGENPVTKIKKPKKITGASGFYPLKKHKPFYRNAEKEAGSFMKYIF</sequence>
<dbReference type="Proteomes" id="UP000885706">
    <property type="component" value="Unassembled WGS sequence"/>
</dbReference>
<dbReference type="Pfam" id="PF14659">
    <property type="entry name" value="Phage_int_SAM_3"/>
    <property type="match status" value="1"/>
</dbReference>
<name>A0A7V0IAA7_DESA2</name>
<comment type="caution">
    <text evidence="5">The sequence shown here is derived from an EMBL/GenBank/DDBJ whole genome shotgun (WGS) entry which is preliminary data.</text>
</comment>
<proteinExistence type="predicted"/>
<reference evidence="5" key="1">
    <citation type="journal article" date="2020" name="mSystems">
        <title>Genome- and Community-Level Interaction Insights into Carbon Utilization and Element Cycling Functions of Hydrothermarchaeota in Hydrothermal Sediment.</title>
        <authorList>
            <person name="Zhou Z."/>
            <person name="Liu Y."/>
            <person name="Xu W."/>
            <person name="Pan J."/>
            <person name="Luo Z.H."/>
            <person name="Li M."/>
        </authorList>
    </citation>
    <scope>NUCLEOTIDE SEQUENCE [LARGE SCALE GENOMIC DNA]</scope>
    <source>
        <strain evidence="5">HyVt-113</strain>
    </source>
</reference>
<organism evidence="5">
    <name type="scientific">Desulfofervidus auxilii</name>
    <dbReference type="NCBI Taxonomy" id="1621989"/>
    <lineage>
        <taxon>Bacteria</taxon>
        <taxon>Pseudomonadati</taxon>
        <taxon>Thermodesulfobacteriota</taxon>
        <taxon>Candidatus Desulfofervidia</taxon>
        <taxon>Candidatus Desulfofervidales</taxon>
        <taxon>Candidatus Desulfofervidaceae</taxon>
        <taxon>Candidatus Desulfofervidus</taxon>
    </lineage>
</organism>
<evidence type="ECO:0000259" key="4">
    <source>
        <dbReference type="PROSITE" id="PS51900"/>
    </source>
</evidence>
<evidence type="ECO:0000256" key="2">
    <source>
        <dbReference type="ARBA" id="ARBA00023125"/>
    </source>
</evidence>
<dbReference type="InterPro" id="IPR010998">
    <property type="entry name" value="Integrase_recombinase_N"/>
</dbReference>
<feature type="domain" description="Core-binding (CB)" evidence="4">
    <location>
        <begin position="1"/>
        <end position="78"/>
    </location>
</feature>
<keyword evidence="1" id="KW-0229">DNA integration</keyword>
<dbReference type="InterPro" id="IPR011010">
    <property type="entry name" value="DNA_brk_join_enz"/>
</dbReference>
<dbReference type="SUPFAM" id="SSF56349">
    <property type="entry name" value="DNA breaking-rejoining enzymes"/>
    <property type="match status" value="1"/>
</dbReference>
<evidence type="ECO:0000313" key="5">
    <source>
        <dbReference type="EMBL" id="HDD35599.1"/>
    </source>
</evidence>
<dbReference type="InterPro" id="IPR004107">
    <property type="entry name" value="Integrase_SAM-like_N"/>
</dbReference>
<dbReference type="InterPro" id="IPR044068">
    <property type="entry name" value="CB"/>
</dbReference>
<accession>A0A7V0IAA7</accession>
<dbReference type="GO" id="GO:0003677">
    <property type="term" value="F:DNA binding"/>
    <property type="evidence" value="ECO:0007669"/>
    <property type="project" value="UniProtKB-UniRule"/>
</dbReference>
<protein>
    <recommendedName>
        <fullName evidence="4">Core-binding (CB) domain-containing protein</fullName>
    </recommendedName>
</protein>
<dbReference type="EMBL" id="DQWQ01000095">
    <property type="protein sequence ID" value="HDD35599.1"/>
    <property type="molecule type" value="Genomic_DNA"/>
</dbReference>
<dbReference type="AlphaFoldDB" id="A0A7V0IAA7"/>